<reference evidence="1 2" key="2">
    <citation type="journal article" date="2022" name="Mol. Ecol. Resour.">
        <title>The genomes of chicory, endive, great burdock and yacon provide insights into Asteraceae paleo-polyploidization history and plant inulin production.</title>
        <authorList>
            <person name="Fan W."/>
            <person name="Wang S."/>
            <person name="Wang H."/>
            <person name="Wang A."/>
            <person name="Jiang F."/>
            <person name="Liu H."/>
            <person name="Zhao H."/>
            <person name="Xu D."/>
            <person name="Zhang Y."/>
        </authorList>
    </citation>
    <scope>NUCLEOTIDE SEQUENCE [LARGE SCALE GENOMIC DNA]</scope>
    <source>
        <strain evidence="2">cv. Yunnan</strain>
        <tissue evidence="1">Leaves</tissue>
    </source>
</reference>
<name>A0ACB9ECB9_9ASTR</name>
<gene>
    <name evidence="1" type="ORF">L1987_56406</name>
</gene>
<dbReference type="Proteomes" id="UP001056120">
    <property type="component" value="Linkage Group LG18"/>
</dbReference>
<comment type="caution">
    <text evidence="1">The sequence shown here is derived from an EMBL/GenBank/DDBJ whole genome shotgun (WGS) entry which is preliminary data.</text>
</comment>
<accession>A0ACB9ECB9</accession>
<keyword evidence="2" id="KW-1185">Reference proteome</keyword>
<evidence type="ECO:0000313" key="1">
    <source>
        <dbReference type="EMBL" id="KAI3756584.1"/>
    </source>
</evidence>
<reference evidence="2" key="1">
    <citation type="journal article" date="2022" name="Mol. Ecol. Resour.">
        <title>The genomes of chicory, endive, great burdock and yacon provide insights into Asteraceae palaeo-polyploidization history and plant inulin production.</title>
        <authorList>
            <person name="Fan W."/>
            <person name="Wang S."/>
            <person name="Wang H."/>
            <person name="Wang A."/>
            <person name="Jiang F."/>
            <person name="Liu H."/>
            <person name="Zhao H."/>
            <person name="Xu D."/>
            <person name="Zhang Y."/>
        </authorList>
    </citation>
    <scope>NUCLEOTIDE SEQUENCE [LARGE SCALE GENOMIC DNA]</scope>
    <source>
        <strain evidence="2">cv. Yunnan</strain>
    </source>
</reference>
<protein>
    <submittedName>
        <fullName evidence="1">Uncharacterized protein</fullName>
    </submittedName>
</protein>
<dbReference type="EMBL" id="CM042035">
    <property type="protein sequence ID" value="KAI3756584.1"/>
    <property type="molecule type" value="Genomic_DNA"/>
</dbReference>
<organism evidence="1 2">
    <name type="scientific">Smallanthus sonchifolius</name>
    <dbReference type="NCBI Taxonomy" id="185202"/>
    <lineage>
        <taxon>Eukaryota</taxon>
        <taxon>Viridiplantae</taxon>
        <taxon>Streptophyta</taxon>
        <taxon>Embryophyta</taxon>
        <taxon>Tracheophyta</taxon>
        <taxon>Spermatophyta</taxon>
        <taxon>Magnoliopsida</taxon>
        <taxon>eudicotyledons</taxon>
        <taxon>Gunneridae</taxon>
        <taxon>Pentapetalae</taxon>
        <taxon>asterids</taxon>
        <taxon>campanulids</taxon>
        <taxon>Asterales</taxon>
        <taxon>Asteraceae</taxon>
        <taxon>Asteroideae</taxon>
        <taxon>Heliantheae alliance</taxon>
        <taxon>Millerieae</taxon>
        <taxon>Smallanthus</taxon>
    </lineage>
</organism>
<sequence>MSAHLLFCIASIVLVFFTLPNLSASGPGLAFKFADGKMVYRAGENAVINIHIMRDFKSEKERLSFNPNVSIRIWPIAVMGNSSLITGFWCDMNSLRIFLIPIMVGSFSVLLTENRFGFMDATLRFNVTPGPIYEPGGVVSWMGQMYDFVAGTKATVLILPKDAFGNTVTSESEGQNIYNFEVSATISNGSNAKLLDISNKGWNEFGYIYIEFVAATAGHLLVHIKHKNNSLIGSPLPLTVHPEALDVVNCLAHWSAETKSFQLFSTMETFISQRDKFGNLVPGLYEFDFEVAEKGSNLSLPIGDLRYREVSPGIQSVSFTLVKPGDFILVITDKDNKKIMNMPYEFTIYIGYCDDHQSVVNGSGLNNSVAGEVSKFVILLKDAYQYPSPIELERLQVQITLRSLSLRVNPQIYPKDYVNGTQPTGMLSYGAFGPTGMTYVPTVFSNDNSVENSETKSSDFDVAYVPEKSGVYEIRIFCGNIPLHGGNPFIKVVSEGKVNISTSRVVGFGKNASAGKVNYFTVQLMDSFYNPVFSQNSRLKLEMSSREGYRSFYPCQFEDKEDGTYLGSYLASLPGHYELCISYDGQRFLPWPFEVHLYDGDYFPSVRADKVDVWEDQSIGFSVIENDKFSGGDATIFEFQRPSHGSLLKYGNIFRYTPYKGYYGYDKFIYTLLNAHGNTGTAPVNIYVRTIPAQFVSSPKMLQAVEDTLSPKFGGFPGFEIVYSDLQENISVMLTAHNGTVFLSPLLMQLWDPMWDELSVSEVEERDEFLCIIGRLEVINFALKSLQYIGNANFSGYDIIAITTINPNGKAHLDVPIFVEPVNDPPVINVPKFIILENDKEDKGFLIFERQRDKFNFSIEDPDLLSFPENENHFRVMFSVEVSTGTFSANLPSQLISTTEVKLKSSKQWQPLQTFVEISHRFTVNKVKGIRFRGTINDCNTLLHHLLYYGGKHDGVLKLRVNDMGWHGCYPDCSEMMSVPLIVEATVNLITRTPMNSLVAHSLGSLIIIESIVLPSLALILMFFTCKCVILLLLEKKKQEPPSQNLQLNEPQNSQEQMPSAGSPENTIPLTGNGSSSFKQSEQPSNLSKAAEETNVPEVATVIL</sequence>
<evidence type="ECO:0000313" key="2">
    <source>
        <dbReference type="Proteomes" id="UP001056120"/>
    </source>
</evidence>
<proteinExistence type="predicted"/>